<dbReference type="AlphaFoldDB" id="A0A0X8X7X5"/>
<protein>
    <recommendedName>
        <fullName evidence="1">Cyclic diguanosine monophosphate-binding protein</fullName>
        <shortName evidence="1">c-di-GMP-binding protein</shortName>
    </recommendedName>
    <alternativeName>
        <fullName evidence="1">Pilz domain-containing protein</fullName>
    </alternativeName>
</protein>
<dbReference type="Gene3D" id="2.40.10.220">
    <property type="entry name" value="predicted glycosyltransferase like domains"/>
    <property type="match status" value="1"/>
</dbReference>
<evidence type="ECO:0000313" key="4">
    <source>
        <dbReference type="Proteomes" id="UP000218890"/>
    </source>
</evidence>
<dbReference type="InterPro" id="IPR009875">
    <property type="entry name" value="PilZ_domain"/>
</dbReference>
<dbReference type="EMBL" id="AP017372">
    <property type="protein sequence ID" value="BAU57209.2"/>
    <property type="molecule type" value="Genomic_DNA"/>
</dbReference>
<dbReference type="Pfam" id="PF07238">
    <property type="entry name" value="PilZ"/>
    <property type="match status" value="1"/>
</dbReference>
<accession>A0A0X8X7X5</accession>
<dbReference type="GO" id="GO:0035438">
    <property type="term" value="F:cyclic-di-GMP binding"/>
    <property type="evidence" value="ECO:0007669"/>
    <property type="project" value="InterPro"/>
</dbReference>
<evidence type="ECO:0000313" key="3">
    <source>
        <dbReference type="EMBL" id="BAU57209.2"/>
    </source>
</evidence>
<proteinExistence type="predicted"/>
<reference evidence="3" key="1">
    <citation type="submission" date="2016-02" db="EMBL/GenBank/DDBJ databases">
        <title>Halorhodospira halochloris DSM-1059 complete genome, version 2.</title>
        <authorList>
            <person name="Tsukatani Y."/>
        </authorList>
    </citation>
    <scope>NUCLEOTIDE SEQUENCE</scope>
    <source>
        <strain evidence="3">DSM 1059</strain>
    </source>
</reference>
<dbReference type="OrthoDB" id="5298508at2"/>
<gene>
    <name evidence="3" type="ORF">HH1059_05250</name>
</gene>
<keyword evidence="4" id="KW-1185">Reference proteome</keyword>
<dbReference type="PIRSF" id="PIRSF028141">
    <property type="entry name" value="C-di-GMP_BP_PA4608"/>
    <property type="match status" value="1"/>
</dbReference>
<dbReference type="RefSeq" id="WP_096407955.1">
    <property type="nucleotide sequence ID" value="NZ_AP017372.2"/>
</dbReference>
<dbReference type="SUPFAM" id="SSF141371">
    <property type="entry name" value="PilZ domain-like"/>
    <property type="match status" value="1"/>
</dbReference>
<organism evidence="3 4">
    <name type="scientific">Halorhodospira halochloris</name>
    <name type="common">Ectothiorhodospira halochloris</name>
    <dbReference type="NCBI Taxonomy" id="1052"/>
    <lineage>
        <taxon>Bacteria</taxon>
        <taxon>Pseudomonadati</taxon>
        <taxon>Pseudomonadota</taxon>
        <taxon>Gammaproteobacteria</taxon>
        <taxon>Chromatiales</taxon>
        <taxon>Ectothiorhodospiraceae</taxon>
        <taxon>Halorhodospira</taxon>
    </lineage>
</organism>
<sequence>MSANERRHFSRVEFQAPAQLATQAGSVHDVEILDISMRGALVRLSSGTLPPIELCSEGNRFTLKISLSEIDTIEMEVEAAHCHEHEIGLRCVRIDLDSIMHLRSLIEANLGDPDLVNRELANLIED</sequence>
<comment type="function">
    <text evidence="1">Binds the second messenger bis-(3'-5') cyclic dimeric guanosine monophosphate (c-di-GMP). Can bind two c-di-GMP molecules per monomer. May play a role in bacterial second-messenger regulated processes. Binding to c-di-GMP induces a conformational change of the C- and N-termini resulting in the exposure of a highly negative surface on one side of the protein to a possible effector protein.</text>
</comment>
<dbReference type="InterPro" id="IPR027021">
    <property type="entry name" value="C-di-GMP_BP_PA4608"/>
</dbReference>
<evidence type="ECO:0000259" key="2">
    <source>
        <dbReference type="Pfam" id="PF07238"/>
    </source>
</evidence>
<comment type="subunit">
    <text evidence="1">Monomer in both c-di-GMP-bound and free forms.</text>
</comment>
<evidence type="ECO:0000256" key="1">
    <source>
        <dbReference type="PIRNR" id="PIRNR028141"/>
    </source>
</evidence>
<dbReference type="KEGG" id="hhk:HH1059_05250"/>
<dbReference type="Proteomes" id="UP000218890">
    <property type="component" value="Chromosome"/>
</dbReference>
<name>A0A0X8X7X5_HALHR</name>
<feature type="domain" description="PilZ" evidence="2">
    <location>
        <begin position="5"/>
        <end position="107"/>
    </location>
</feature>
<keyword evidence="1" id="KW-0973">c-di-GMP</keyword>
<keyword evidence="1" id="KW-0547">Nucleotide-binding</keyword>